<proteinExistence type="predicted"/>
<comment type="caution">
    <text evidence="1">The sequence shown here is derived from an EMBL/GenBank/DDBJ whole genome shotgun (WGS) entry which is preliminary data.</text>
</comment>
<sequence>YSKSAVGRELNLDRATVRKHWPAEKVEKIEAARPPIEQEFRLLTKRSELRFPI</sequence>
<evidence type="ECO:0000313" key="1">
    <source>
        <dbReference type="EMBL" id="GAI56362.1"/>
    </source>
</evidence>
<gene>
    <name evidence="1" type="ORF">S06H3_60333</name>
</gene>
<organism evidence="1">
    <name type="scientific">marine sediment metagenome</name>
    <dbReference type="NCBI Taxonomy" id="412755"/>
    <lineage>
        <taxon>unclassified sequences</taxon>
        <taxon>metagenomes</taxon>
        <taxon>ecological metagenomes</taxon>
    </lineage>
</organism>
<reference evidence="1" key="1">
    <citation type="journal article" date="2014" name="Front. Microbiol.">
        <title>High frequency of phylogenetically diverse reductive dehalogenase-homologous genes in deep subseafloor sedimentary metagenomes.</title>
        <authorList>
            <person name="Kawai M."/>
            <person name="Futagami T."/>
            <person name="Toyoda A."/>
            <person name="Takaki Y."/>
            <person name="Nishi S."/>
            <person name="Hori S."/>
            <person name="Arai W."/>
            <person name="Tsubouchi T."/>
            <person name="Morono Y."/>
            <person name="Uchiyama I."/>
            <person name="Ito T."/>
            <person name="Fujiyama A."/>
            <person name="Inagaki F."/>
            <person name="Takami H."/>
        </authorList>
    </citation>
    <scope>NUCLEOTIDE SEQUENCE</scope>
    <source>
        <strain evidence="1">Expedition CK06-06</strain>
    </source>
</reference>
<protein>
    <submittedName>
        <fullName evidence="1">Uncharacterized protein</fullName>
    </submittedName>
</protein>
<accession>X1PJ78</accession>
<dbReference type="EMBL" id="BARV01039343">
    <property type="protein sequence ID" value="GAI56362.1"/>
    <property type="molecule type" value="Genomic_DNA"/>
</dbReference>
<name>X1PJ78_9ZZZZ</name>
<dbReference type="AlphaFoldDB" id="X1PJ78"/>
<feature type="non-terminal residue" evidence="1">
    <location>
        <position position="1"/>
    </location>
</feature>